<dbReference type="SUPFAM" id="SSF53850">
    <property type="entry name" value="Periplasmic binding protein-like II"/>
    <property type="match status" value="1"/>
</dbReference>
<dbReference type="EMBL" id="JACCFY010000001">
    <property type="protein sequence ID" value="NYJ77087.1"/>
    <property type="molecule type" value="Genomic_DNA"/>
</dbReference>
<evidence type="ECO:0000256" key="3">
    <source>
        <dbReference type="ARBA" id="ARBA00022729"/>
    </source>
</evidence>
<dbReference type="AlphaFoldDB" id="A0A7Z0GJE7"/>
<name>A0A7Z0GJE7_9MICC</name>
<comment type="caution">
    <text evidence="6">The sequence shown here is derived from an EMBL/GenBank/DDBJ whole genome shotgun (WGS) entry which is preliminary data.</text>
</comment>
<accession>A0A7Z0GJE7</accession>
<sequence>MHRMRGVIALVLLVCFVAAFVLTACDGDSPDPESAATPDSEVVVLAAASVEPVLQRIEQGLQERDAGLTLAAEYGGTSTLVSQIRSGRPFDVVITASRAHMGELVEDGHVSRDAYPVATNRLALVVPAENPAGVDSFDDFIAHADDLLTATCAPEVPCGELTRTMEEELGVEVHTDTEETSVSSVMTKVRMAEVDAGFTYITDARAAGDEVQVFEIPDFANNDTQIWAAIAAEPEDREAAEQLLTLVAGETGRTAFEEAGFLPPPAAEASSTD</sequence>
<evidence type="ECO:0000313" key="7">
    <source>
        <dbReference type="Proteomes" id="UP000535437"/>
    </source>
</evidence>
<feature type="binding site" evidence="4">
    <location>
        <position position="49"/>
    </location>
    <ligand>
        <name>molybdate</name>
        <dbReference type="ChEBI" id="CHEBI:36264"/>
    </ligand>
</feature>
<keyword evidence="4" id="KW-0500">Molybdenum</keyword>
<evidence type="ECO:0000256" key="4">
    <source>
        <dbReference type="PIRSR" id="PIRSR004846-1"/>
    </source>
</evidence>
<dbReference type="PANTHER" id="PTHR30632">
    <property type="entry name" value="MOLYBDATE-BINDING PERIPLASMIC PROTEIN"/>
    <property type="match status" value="1"/>
</dbReference>
<feature type="chain" id="PRO_5039224196" evidence="5">
    <location>
        <begin position="25"/>
        <end position="273"/>
    </location>
</feature>
<dbReference type="InterPro" id="IPR005950">
    <property type="entry name" value="ModA"/>
</dbReference>
<evidence type="ECO:0000256" key="5">
    <source>
        <dbReference type="SAM" id="SignalP"/>
    </source>
</evidence>
<dbReference type="GO" id="GO:0015689">
    <property type="term" value="P:molybdate ion transport"/>
    <property type="evidence" value="ECO:0007669"/>
    <property type="project" value="InterPro"/>
</dbReference>
<reference evidence="6 7" key="1">
    <citation type="submission" date="2020-07" db="EMBL/GenBank/DDBJ databases">
        <title>Sequencing the genomes of 1000 actinobacteria strains.</title>
        <authorList>
            <person name="Klenk H.-P."/>
        </authorList>
    </citation>
    <scope>NUCLEOTIDE SEQUENCE [LARGE SCALE GENOMIC DNA]</scope>
    <source>
        <strain evidence="6 7">DSM 15475</strain>
    </source>
</reference>
<dbReference type="PIRSF" id="PIRSF004846">
    <property type="entry name" value="ModA"/>
    <property type="match status" value="1"/>
</dbReference>
<dbReference type="PROSITE" id="PS51257">
    <property type="entry name" value="PROKAR_LIPOPROTEIN"/>
    <property type="match status" value="1"/>
</dbReference>
<dbReference type="InterPro" id="IPR050682">
    <property type="entry name" value="ModA/WtpA"/>
</dbReference>
<evidence type="ECO:0000313" key="6">
    <source>
        <dbReference type="EMBL" id="NYJ77087.1"/>
    </source>
</evidence>
<feature type="binding site" evidence="4">
    <location>
        <position position="182"/>
    </location>
    <ligand>
        <name>molybdate</name>
        <dbReference type="ChEBI" id="CHEBI:36264"/>
    </ligand>
</feature>
<gene>
    <name evidence="6" type="ORF">HNR09_000498</name>
</gene>
<keyword evidence="3 5" id="KW-0732">Signal</keyword>
<feature type="binding site" evidence="4">
    <location>
        <position position="200"/>
    </location>
    <ligand>
        <name>molybdate</name>
        <dbReference type="ChEBI" id="CHEBI:36264"/>
    </ligand>
</feature>
<feature type="binding site" evidence="4">
    <location>
        <position position="77"/>
    </location>
    <ligand>
        <name>molybdate</name>
        <dbReference type="ChEBI" id="CHEBI:36264"/>
    </ligand>
</feature>
<keyword evidence="2 4" id="KW-0479">Metal-binding</keyword>
<dbReference type="Gene3D" id="3.40.190.10">
    <property type="entry name" value="Periplasmic binding protein-like II"/>
    <property type="match status" value="2"/>
</dbReference>
<evidence type="ECO:0000256" key="1">
    <source>
        <dbReference type="ARBA" id="ARBA00009175"/>
    </source>
</evidence>
<dbReference type="PANTHER" id="PTHR30632:SF0">
    <property type="entry name" value="SULFATE-BINDING PROTEIN"/>
    <property type="match status" value="1"/>
</dbReference>
<evidence type="ECO:0000256" key="2">
    <source>
        <dbReference type="ARBA" id="ARBA00022723"/>
    </source>
</evidence>
<keyword evidence="7" id="KW-1185">Reference proteome</keyword>
<dbReference type="Pfam" id="PF13531">
    <property type="entry name" value="SBP_bac_11"/>
    <property type="match status" value="1"/>
</dbReference>
<dbReference type="GO" id="GO:0030973">
    <property type="term" value="F:molybdate ion binding"/>
    <property type="evidence" value="ECO:0007669"/>
    <property type="project" value="TreeGrafter"/>
</dbReference>
<dbReference type="Proteomes" id="UP000535437">
    <property type="component" value="Unassembled WGS sequence"/>
</dbReference>
<proteinExistence type="inferred from homology"/>
<protein>
    <submittedName>
        <fullName evidence="6">Molybdate transport system substrate-binding protein</fullName>
    </submittedName>
</protein>
<dbReference type="GO" id="GO:0046872">
    <property type="term" value="F:metal ion binding"/>
    <property type="evidence" value="ECO:0007669"/>
    <property type="project" value="UniProtKB-KW"/>
</dbReference>
<feature type="signal peptide" evidence="5">
    <location>
        <begin position="1"/>
        <end position="24"/>
    </location>
</feature>
<comment type="similarity">
    <text evidence="1">Belongs to the bacterial solute-binding protein ModA family.</text>
</comment>
<organism evidence="6 7">
    <name type="scientific">Nesterenkonia xinjiangensis</name>
    <dbReference type="NCBI Taxonomy" id="225327"/>
    <lineage>
        <taxon>Bacteria</taxon>
        <taxon>Bacillati</taxon>
        <taxon>Actinomycetota</taxon>
        <taxon>Actinomycetes</taxon>
        <taxon>Micrococcales</taxon>
        <taxon>Micrococcaceae</taxon>
        <taxon>Nesterenkonia</taxon>
    </lineage>
</organism>
<dbReference type="NCBIfam" id="TIGR01256">
    <property type="entry name" value="modA"/>
    <property type="match status" value="1"/>
</dbReference>